<dbReference type="SUPFAM" id="SSF74788">
    <property type="entry name" value="Cullin repeat-like"/>
    <property type="match status" value="1"/>
</dbReference>
<keyword evidence="4 9" id="KW-0813">Transport</keyword>
<keyword evidence="7 9" id="KW-0472">Membrane</keyword>
<evidence type="ECO:0000256" key="6">
    <source>
        <dbReference type="ARBA" id="ARBA00023034"/>
    </source>
</evidence>
<dbReference type="InterPro" id="IPR016632">
    <property type="entry name" value="COG8_Metazoal_Plant"/>
</dbReference>
<evidence type="ECO:0000256" key="8">
    <source>
        <dbReference type="ARBA" id="ARBA00031347"/>
    </source>
</evidence>
<dbReference type="AlphaFoldDB" id="A0A336MT87"/>
<evidence type="ECO:0000256" key="5">
    <source>
        <dbReference type="ARBA" id="ARBA00022927"/>
    </source>
</evidence>
<dbReference type="PANTHER" id="PTHR21311">
    <property type="entry name" value="CONSERVED OLIGOMERIC GOLGI COMPLEX COMPONENT 8"/>
    <property type="match status" value="1"/>
</dbReference>
<keyword evidence="5 9" id="KW-0653">Protein transport</keyword>
<dbReference type="GO" id="GO:0017119">
    <property type="term" value="C:Golgi transport complex"/>
    <property type="evidence" value="ECO:0007669"/>
    <property type="project" value="UniProtKB-UniRule"/>
</dbReference>
<gene>
    <name evidence="10" type="primary">CSON005392</name>
</gene>
<organism evidence="10">
    <name type="scientific">Culicoides sonorensis</name>
    <name type="common">Biting midge</name>
    <dbReference type="NCBI Taxonomy" id="179676"/>
    <lineage>
        <taxon>Eukaryota</taxon>
        <taxon>Metazoa</taxon>
        <taxon>Ecdysozoa</taxon>
        <taxon>Arthropoda</taxon>
        <taxon>Hexapoda</taxon>
        <taxon>Insecta</taxon>
        <taxon>Pterygota</taxon>
        <taxon>Neoptera</taxon>
        <taxon>Endopterygota</taxon>
        <taxon>Diptera</taxon>
        <taxon>Nematocera</taxon>
        <taxon>Chironomoidea</taxon>
        <taxon>Ceratopogonidae</taxon>
        <taxon>Ceratopogoninae</taxon>
        <taxon>Culicoides</taxon>
        <taxon>Monoculicoides</taxon>
    </lineage>
</organism>
<reference evidence="10" key="1">
    <citation type="submission" date="2018-07" db="EMBL/GenBank/DDBJ databases">
        <authorList>
            <person name="Quirk P.G."/>
            <person name="Krulwich T.A."/>
        </authorList>
    </citation>
    <scope>NUCLEOTIDE SEQUENCE</scope>
</reference>
<evidence type="ECO:0000256" key="3">
    <source>
        <dbReference type="ARBA" id="ARBA00020983"/>
    </source>
</evidence>
<dbReference type="Pfam" id="PF04124">
    <property type="entry name" value="Dor1"/>
    <property type="match status" value="1"/>
</dbReference>
<dbReference type="PANTHER" id="PTHR21311:SF0">
    <property type="entry name" value="CONSERVED OLIGOMERIC GOLGI COMPLEX SUBUNIT 8"/>
    <property type="match status" value="1"/>
</dbReference>
<dbReference type="VEuPathDB" id="VectorBase:CSON005392"/>
<sequence>MDLDYDNDRVLKLIFPDDKSPDTSEAHEYVQKLCSMPLTKLKKEEVSLTQGTSQIISQTEDIAISNYKTFIKAAECSRDIHKGFQDTSAKLDKLLEKLPQFQEKCDNFVNISKKIAESRRINGLTLKNNTELLEILELPQLMNNCIREEKYEEALELSGYVLGMKCSGIPIISEIVGAVEASWYTMLTQMLGQLKTDIQLPKCLQIIGYIKRMQAFTEPELKLKFLQLRDSYLKDVLASIPTDDPQQHLLRTVEVTRVCLFNIITQYRAIFLEEESVTTKLDPIGTIKIDSNKIFHSWLHEKIDEFLSTLEHDLARGCTSLETCLGQCMYFGLSLSRVGADFRGLMASIFIQTITKKFTDAVYHCTRQFEIDIEAYTLINKPAGTMRRRKSSAEPVEGNQPPETLLDFYPLGVYTNGLLTIFNELRICSPIAIADSVTKTLQISLEAVAKSILNFYRQEQQAFTPTERDHFFMFITSFAYDLVPYIQRCIHFIFPPSVLATNLGINVLQLQKESLTYLNQKQILERLQHLLPNKMEVLTNATDTVSI</sequence>
<evidence type="ECO:0000256" key="1">
    <source>
        <dbReference type="ARBA" id="ARBA00004395"/>
    </source>
</evidence>
<dbReference type="PIRSF" id="PIRSF015415">
    <property type="entry name" value="COG8"/>
    <property type="match status" value="1"/>
</dbReference>
<evidence type="ECO:0000256" key="7">
    <source>
        <dbReference type="ARBA" id="ARBA00023136"/>
    </source>
</evidence>
<comment type="subunit">
    <text evidence="9">Component of the conserved oligomeric Golgi complex which is composed of eight different subunits and is required for normal Golgi morphology and localization.</text>
</comment>
<keyword evidence="6 9" id="KW-0333">Golgi apparatus</keyword>
<dbReference type="EMBL" id="UFQT01002145">
    <property type="protein sequence ID" value="SSX32761.1"/>
    <property type="molecule type" value="Genomic_DNA"/>
</dbReference>
<proteinExistence type="inferred from homology"/>
<accession>A0A336MT87</accession>
<evidence type="ECO:0000256" key="4">
    <source>
        <dbReference type="ARBA" id="ARBA00022448"/>
    </source>
</evidence>
<protein>
    <recommendedName>
        <fullName evidence="3 9">Conserved oligomeric Golgi complex subunit 8</fullName>
        <shortName evidence="9">COG complex subunit 8</shortName>
    </recommendedName>
    <alternativeName>
        <fullName evidence="8 9">Component of oligomeric Golgi complex 8</fullName>
    </alternativeName>
</protein>
<dbReference type="GO" id="GO:0006891">
    <property type="term" value="P:intra-Golgi vesicle-mediated transport"/>
    <property type="evidence" value="ECO:0007669"/>
    <property type="project" value="TreeGrafter"/>
</dbReference>
<dbReference type="OMA" id="QRCIHGV"/>
<dbReference type="GO" id="GO:0015031">
    <property type="term" value="P:protein transport"/>
    <property type="evidence" value="ECO:0007669"/>
    <property type="project" value="UniProtKB-UniRule"/>
</dbReference>
<name>A0A336MT87_CULSO</name>
<evidence type="ECO:0000256" key="2">
    <source>
        <dbReference type="ARBA" id="ARBA00006419"/>
    </source>
</evidence>
<evidence type="ECO:0000256" key="9">
    <source>
        <dbReference type="PIRNR" id="PIRNR015415"/>
    </source>
</evidence>
<evidence type="ECO:0000313" key="10">
    <source>
        <dbReference type="EMBL" id="SSX32761.1"/>
    </source>
</evidence>
<dbReference type="GO" id="GO:0000139">
    <property type="term" value="C:Golgi membrane"/>
    <property type="evidence" value="ECO:0007669"/>
    <property type="project" value="UniProtKB-SubCell"/>
</dbReference>
<comment type="similarity">
    <text evidence="2 9">Belongs to the COG8 family.</text>
</comment>
<dbReference type="InterPro" id="IPR007255">
    <property type="entry name" value="COG8"/>
</dbReference>
<dbReference type="InterPro" id="IPR016159">
    <property type="entry name" value="Cullin_repeat-like_dom_sf"/>
</dbReference>
<comment type="subcellular location">
    <subcellularLocation>
        <location evidence="1 9">Golgi apparatus membrane</location>
        <topology evidence="1 9">Peripheral membrane protein</topology>
    </subcellularLocation>
</comment>